<evidence type="ECO:0000313" key="16">
    <source>
        <dbReference type="RefSeq" id="XP_013387828.1"/>
    </source>
</evidence>
<dbReference type="GO" id="GO:0005886">
    <property type="term" value="C:plasma membrane"/>
    <property type="evidence" value="ECO:0007669"/>
    <property type="project" value="UniProtKB-SubCell"/>
</dbReference>
<dbReference type="RefSeq" id="XP_013387827.1">
    <property type="nucleotide sequence ID" value="XM_013532373.1"/>
</dbReference>
<feature type="transmembrane region" description="Helical" evidence="10">
    <location>
        <begin position="96"/>
        <end position="117"/>
    </location>
</feature>
<evidence type="ECO:0000256" key="2">
    <source>
        <dbReference type="ARBA" id="ARBA00022475"/>
    </source>
</evidence>
<name>A0A1S3HRZ8_LINAN</name>
<comment type="subcellular location">
    <subcellularLocation>
        <location evidence="1">Cell membrane</location>
        <topology evidence="1">Multi-pass membrane protein</topology>
    </subcellularLocation>
</comment>
<dbReference type="AlphaFoldDB" id="A0A1S3HRZ8"/>
<gene>
    <name evidence="13 14 15 16 17 18" type="primary">LOC106156930</name>
</gene>
<dbReference type="InterPro" id="IPR017452">
    <property type="entry name" value="GPCR_Rhodpsn_7TM"/>
</dbReference>
<evidence type="ECO:0000256" key="5">
    <source>
        <dbReference type="ARBA" id="ARBA00023040"/>
    </source>
</evidence>
<keyword evidence="2" id="KW-1003">Cell membrane</keyword>
<dbReference type="PANTHER" id="PTHR24249">
    <property type="entry name" value="HISTAMINE RECEPTOR-RELATED G-PROTEIN COUPLED RECEPTOR"/>
    <property type="match status" value="1"/>
</dbReference>
<evidence type="ECO:0000256" key="9">
    <source>
        <dbReference type="SAM" id="MobiDB-lite"/>
    </source>
</evidence>
<keyword evidence="6 10" id="KW-0472">Membrane</keyword>
<feature type="transmembrane region" description="Helical" evidence="10">
    <location>
        <begin position="137"/>
        <end position="156"/>
    </location>
</feature>
<evidence type="ECO:0000313" key="17">
    <source>
        <dbReference type="RefSeq" id="XP_013387829.1"/>
    </source>
</evidence>
<evidence type="ECO:0000256" key="7">
    <source>
        <dbReference type="ARBA" id="ARBA00023170"/>
    </source>
</evidence>
<keyword evidence="8" id="KW-0807">Transducer</keyword>
<evidence type="ECO:0000256" key="1">
    <source>
        <dbReference type="ARBA" id="ARBA00004651"/>
    </source>
</evidence>
<feature type="domain" description="G-protein coupled receptors family 1 profile" evidence="11">
    <location>
        <begin position="75"/>
        <end position="373"/>
    </location>
</feature>
<dbReference type="PROSITE" id="PS50262">
    <property type="entry name" value="G_PROTEIN_RECEP_F1_2"/>
    <property type="match status" value="1"/>
</dbReference>
<organism evidence="12 17">
    <name type="scientific">Lingula anatina</name>
    <name type="common">Brachiopod</name>
    <name type="synonym">Lingula unguis</name>
    <dbReference type="NCBI Taxonomy" id="7574"/>
    <lineage>
        <taxon>Eukaryota</taxon>
        <taxon>Metazoa</taxon>
        <taxon>Spiralia</taxon>
        <taxon>Lophotrochozoa</taxon>
        <taxon>Brachiopoda</taxon>
        <taxon>Linguliformea</taxon>
        <taxon>Lingulata</taxon>
        <taxon>Lingulida</taxon>
        <taxon>Linguloidea</taxon>
        <taxon>Lingulidae</taxon>
        <taxon>Lingula</taxon>
    </lineage>
</organism>
<dbReference type="GeneID" id="106156930"/>
<dbReference type="InterPro" id="IPR050569">
    <property type="entry name" value="TAAR"/>
</dbReference>
<dbReference type="KEGG" id="lak:106156930"/>
<dbReference type="Proteomes" id="UP000085678">
    <property type="component" value="Unplaced"/>
</dbReference>
<dbReference type="RefSeq" id="XP_013387828.1">
    <property type="nucleotide sequence ID" value="XM_013532374.1"/>
</dbReference>
<dbReference type="InterPro" id="IPR000276">
    <property type="entry name" value="GPCR_Rhodpsn"/>
</dbReference>
<proteinExistence type="predicted"/>
<dbReference type="SUPFAM" id="SSF81321">
    <property type="entry name" value="Family A G protein-coupled receptor-like"/>
    <property type="match status" value="1"/>
</dbReference>
<evidence type="ECO:0000256" key="4">
    <source>
        <dbReference type="ARBA" id="ARBA00022989"/>
    </source>
</evidence>
<keyword evidence="3 10" id="KW-0812">Transmembrane</keyword>
<evidence type="ECO:0000256" key="10">
    <source>
        <dbReference type="SAM" id="Phobius"/>
    </source>
</evidence>
<dbReference type="RefSeq" id="XP_013387825.1">
    <property type="nucleotide sequence ID" value="XM_013532371.1"/>
</dbReference>
<dbReference type="OrthoDB" id="9894375at2759"/>
<accession>A0A1S3HRZ8</accession>
<feature type="transmembrane region" description="Helical" evidence="10">
    <location>
        <begin position="60"/>
        <end position="84"/>
    </location>
</feature>
<evidence type="ECO:0000313" key="14">
    <source>
        <dbReference type="RefSeq" id="XP_013387826.1"/>
    </source>
</evidence>
<evidence type="ECO:0000256" key="8">
    <source>
        <dbReference type="ARBA" id="ARBA00023224"/>
    </source>
</evidence>
<dbReference type="RefSeq" id="XP_013387826.1">
    <property type="nucleotide sequence ID" value="XM_013532372.1"/>
</dbReference>
<evidence type="ECO:0000313" key="15">
    <source>
        <dbReference type="RefSeq" id="XP_013387827.1"/>
    </source>
</evidence>
<dbReference type="RefSeq" id="XP_013387830.1">
    <property type="nucleotide sequence ID" value="XM_013532376.1"/>
</dbReference>
<keyword evidence="12" id="KW-1185">Reference proteome</keyword>
<evidence type="ECO:0000259" key="11">
    <source>
        <dbReference type="PROSITE" id="PS50262"/>
    </source>
</evidence>
<keyword evidence="5" id="KW-0297">G-protein coupled receptor</keyword>
<evidence type="ECO:0000256" key="6">
    <source>
        <dbReference type="ARBA" id="ARBA00023136"/>
    </source>
</evidence>
<reference evidence="13 14" key="1">
    <citation type="submission" date="2025-04" db="UniProtKB">
        <authorList>
            <consortium name="RefSeq"/>
        </authorList>
    </citation>
    <scope>IDENTIFICATION</scope>
    <source>
        <tissue evidence="13 14">Gonads</tissue>
    </source>
</reference>
<dbReference type="CDD" id="cd00637">
    <property type="entry name" value="7tm_classA_rhodopsin-like"/>
    <property type="match status" value="1"/>
</dbReference>
<feature type="transmembrane region" description="Helical" evidence="10">
    <location>
        <begin position="353"/>
        <end position="375"/>
    </location>
</feature>
<protein>
    <submittedName>
        <fullName evidence="13 14">Adenosine receptor A2a</fullName>
    </submittedName>
</protein>
<sequence length="443" mass="49099">MAECIGDQHFASDWDFHKFSFENYSSDDFELESSEMQRAFEIYQSWNNTESDVLEEEHHMYYFIPVILCVVGVIENIISLGAIAHVRQQGDTMYHILGSLCFSDALLSSVGAAFFALHQGKGMLTLSTVCLTNVIRLVMLTSIFVGALSTVCLVIYTTLKVLRPLKNLYLLYSPRIWVLLAAIWLTSLVLGFGTYIKAAGDAKLLSYTCVCIAYGFDKKNIYIEIGITTGIIGITLVIVAVCYARVLYIAQAARRKSALLCSNEGFNSYNGTNGRHGAVVLQNSESEPPKTSLRKTTGNGAKKKKTKGPIERRLKVAVTAMLLYGVLLVFWLPYVVVNSVTSAGDLTSEDSAWYSYIVTTLFIVNAIINPLIYGLRLRRMRAGFGTMFRRIGTACGISMPTERTSLRSTQMGTQLAIAPRSSVTTYCPNSANNSPQIRRDMIK</sequence>
<dbReference type="RefSeq" id="XP_013387829.1">
    <property type="nucleotide sequence ID" value="XM_013532375.1"/>
</dbReference>
<keyword evidence="4 10" id="KW-1133">Transmembrane helix</keyword>
<evidence type="ECO:0000256" key="3">
    <source>
        <dbReference type="ARBA" id="ARBA00022692"/>
    </source>
</evidence>
<feature type="transmembrane region" description="Helical" evidence="10">
    <location>
        <begin position="176"/>
        <end position="196"/>
    </location>
</feature>
<dbReference type="GO" id="GO:0004930">
    <property type="term" value="F:G protein-coupled receptor activity"/>
    <property type="evidence" value="ECO:0007669"/>
    <property type="project" value="UniProtKB-KW"/>
</dbReference>
<feature type="transmembrane region" description="Helical" evidence="10">
    <location>
        <begin position="314"/>
        <end position="333"/>
    </location>
</feature>
<dbReference type="PANTHER" id="PTHR24249:SF372">
    <property type="entry name" value="G-PROTEIN COUPLED RECEPTORS FAMILY 1 PROFILE DOMAIN-CONTAINING PROTEIN"/>
    <property type="match status" value="1"/>
</dbReference>
<evidence type="ECO:0000313" key="18">
    <source>
        <dbReference type="RefSeq" id="XP_013387830.1"/>
    </source>
</evidence>
<evidence type="ECO:0000313" key="12">
    <source>
        <dbReference type="Proteomes" id="UP000085678"/>
    </source>
</evidence>
<dbReference type="Pfam" id="PF00001">
    <property type="entry name" value="7tm_1"/>
    <property type="match status" value="1"/>
</dbReference>
<dbReference type="PRINTS" id="PR00237">
    <property type="entry name" value="GPCRRHODOPSN"/>
</dbReference>
<keyword evidence="7 13" id="KW-0675">Receptor</keyword>
<feature type="region of interest" description="Disordered" evidence="9">
    <location>
        <begin position="284"/>
        <end position="305"/>
    </location>
</feature>
<evidence type="ECO:0000313" key="13">
    <source>
        <dbReference type="RefSeq" id="XP_013387825.1"/>
    </source>
</evidence>
<feature type="transmembrane region" description="Helical" evidence="10">
    <location>
        <begin position="225"/>
        <end position="248"/>
    </location>
</feature>
<dbReference type="Gene3D" id="1.20.1070.10">
    <property type="entry name" value="Rhodopsin 7-helix transmembrane proteins"/>
    <property type="match status" value="1"/>
</dbReference>